<gene>
    <name evidence="2" type="ORF">BOKJ2_LOCUS4458</name>
</gene>
<feature type="transmembrane region" description="Helical" evidence="1">
    <location>
        <begin position="16"/>
        <end position="34"/>
    </location>
</feature>
<organism evidence="2 3">
    <name type="scientific">Bursaphelenchus okinawaensis</name>
    <dbReference type="NCBI Taxonomy" id="465554"/>
    <lineage>
        <taxon>Eukaryota</taxon>
        <taxon>Metazoa</taxon>
        <taxon>Ecdysozoa</taxon>
        <taxon>Nematoda</taxon>
        <taxon>Chromadorea</taxon>
        <taxon>Rhabditida</taxon>
        <taxon>Tylenchina</taxon>
        <taxon>Tylenchomorpha</taxon>
        <taxon>Aphelenchoidea</taxon>
        <taxon>Aphelenchoididae</taxon>
        <taxon>Bursaphelenchus</taxon>
    </lineage>
</organism>
<keyword evidence="1" id="KW-0812">Transmembrane</keyword>
<dbReference type="EMBL" id="CAJFDH010000002">
    <property type="protein sequence ID" value="CAD5212657.1"/>
    <property type="molecule type" value="Genomic_DNA"/>
</dbReference>
<sequence length="102" mass="11111">MEFTVYQQLAKTIENLLAYVSIVVATLAGVPLLLDVENKLMYMKYANVLSASVAMVSSFFAYLPSNVPTQAKVKWNVSLTLVAREDYCTCLVGSSTCANSST</sequence>
<protein>
    <submittedName>
        <fullName evidence="2">Uncharacterized protein</fullName>
    </submittedName>
</protein>
<keyword evidence="1" id="KW-0472">Membrane</keyword>
<comment type="caution">
    <text evidence="2">The sequence shown here is derived from an EMBL/GenBank/DDBJ whole genome shotgun (WGS) entry which is preliminary data.</text>
</comment>
<keyword evidence="3" id="KW-1185">Reference proteome</keyword>
<reference evidence="2" key="1">
    <citation type="submission" date="2020-09" db="EMBL/GenBank/DDBJ databases">
        <authorList>
            <person name="Kikuchi T."/>
        </authorList>
    </citation>
    <scope>NUCLEOTIDE SEQUENCE</scope>
    <source>
        <strain evidence="2">SH1</strain>
    </source>
</reference>
<feature type="transmembrane region" description="Helical" evidence="1">
    <location>
        <begin position="46"/>
        <end position="63"/>
    </location>
</feature>
<evidence type="ECO:0000256" key="1">
    <source>
        <dbReference type="SAM" id="Phobius"/>
    </source>
</evidence>
<accession>A0A811K9D2</accession>
<dbReference type="Proteomes" id="UP000614601">
    <property type="component" value="Unassembled WGS sequence"/>
</dbReference>
<dbReference type="Proteomes" id="UP000783686">
    <property type="component" value="Unassembled WGS sequence"/>
</dbReference>
<evidence type="ECO:0000313" key="3">
    <source>
        <dbReference type="Proteomes" id="UP000614601"/>
    </source>
</evidence>
<dbReference type="EMBL" id="CAJFCW020000002">
    <property type="protein sequence ID" value="CAG9097129.1"/>
    <property type="molecule type" value="Genomic_DNA"/>
</dbReference>
<keyword evidence="1" id="KW-1133">Transmembrane helix</keyword>
<proteinExistence type="predicted"/>
<dbReference type="AlphaFoldDB" id="A0A811K9D2"/>
<evidence type="ECO:0000313" key="2">
    <source>
        <dbReference type="EMBL" id="CAD5212657.1"/>
    </source>
</evidence>
<name>A0A811K9D2_9BILA</name>